<accession>A0A4R4YWT3</accession>
<dbReference type="RefSeq" id="WP_132486810.1">
    <property type="nucleotide sequence ID" value="NZ_SMKW01000023.1"/>
</dbReference>
<organism evidence="1 2">
    <name type="scientific">Saccharopolyspora elongata</name>
    <dbReference type="NCBI Taxonomy" id="2530387"/>
    <lineage>
        <taxon>Bacteria</taxon>
        <taxon>Bacillati</taxon>
        <taxon>Actinomycetota</taxon>
        <taxon>Actinomycetes</taxon>
        <taxon>Pseudonocardiales</taxon>
        <taxon>Pseudonocardiaceae</taxon>
        <taxon>Saccharopolyspora</taxon>
    </lineage>
</organism>
<evidence type="ECO:0000313" key="2">
    <source>
        <dbReference type="Proteomes" id="UP000294947"/>
    </source>
</evidence>
<name>A0A4R4YWT3_9PSEU</name>
<protein>
    <submittedName>
        <fullName evidence="1">Uncharacterized protein</fullName>
    </submittedName>
</protein>
<comment type="caution">
    <text evidence="1">The sequence shown here is derived from an EMBL/GenBank/DDBJ whole genome shotgun (WGS) entry which is preliminary data.</text>
</comment>
<dbReference type="Proteomes" id="UP000294947">
    <property type="component" value="Unassembled WGS sequence"/>
</dbReference>
<proteinExistence type="predicted"/>
<dbReference type="AlphaFoldDB" id="A0A4R4YWT3"/>
<evidence type="ECO:0000313" key="1">
    <source>
        <dbReference type="EMBL" id="TDD49928.1"/>
    </source>
</evidence>
<reference evidence="1 2" key="1">
    <citation type="submission" date="2019-03" db="EMBL/GenBank/DDBJ databases">
        <title>Draft genome sequences of novel Actinobacteria.</title>
        <authorList>
            <person name="Sahin N."/>
            <person name="Ay H."/>
            <person name="Saygin H."/>
        </authorList>
    </citation>
    <scope>NUCLEOTIDE SEQUENCE [LARGE SCALE GENOMIC DNA]</scope>
    <source>
        <strain evidence="1 2">7K502</strain>
    </source>
</reference>
<dbReference type="EMBL" id="SMKW01000023">
    <property type="protein sequence ID" value="TDD49928.1"/>
    <property type="molecule type" value="Genomic_DNA"/>
</dbReference>
<keyword evidence="2" id="KW-1185">Reference proteome</keyword>
<gene>
    <name evidence="1" type="ORF">E1288_18780</name>
</gene>
<sequence>MQAQRFYRGWEIDPAAEIGERDLEEAVLNTDDPDFFRHGLTLPAGLAGQVPPATAELLAGGQT</sequence>